<gene>
    <name evidence="2" type="ORF">RWE15_04855</name>
</gene>
<sequence length="67" mass="7524">MSKGLKIMLFWSVAAPVMITIIRIIKDYFMGEDFDLISYSAIFLGFAFGGVLFMGPINYFISKSKGD</sequence>
<dbReference type="RefSeq" id="WP_390357355.1">
    <property type="nucleotide sequence ID" value="NZ_JBHUIZ010000015.1"/>
</dbReference>
<keyword evidence="1" id="KW-1133">Transmembrane helix</keyword>
<proteinExistence type="predicted"/>
<feature type="transmembrane region" description="Helical" evidence="1">
    <location>
        <begin position="7"/>
        <end position="25"/>
    </location>
</feature>
<evidence type="ECO:0000256" key="1">
    <source>
        <dbReference type="SAM" id="Phobius"/>
    </source>
</evidence>
<dbReference type="EMBL" id="JAWDIP010000003">
    <property type="protein sequence ID" value="MDY0393914.1"/>
    <property type="molecule type" value="Genomic_DNA"/>
</dbReference>
<reference evidence="2 3" key="1">
    <citation type="submission" date="2023-10" db="EMBL/GenBank/DDBJ databases">
        <title>Virgibacillus halophilus 5B73C genome.</title>
        <authorList>
            <person name="Miliotis G."/>
            <person name="Sengupta P."/>
            <person name="Hameed A."/>
            <person name="Chuvochina M."/>
            <person name="Mcdonagh F."/>
            <person name="Simpson A.C."/>
            <person name="Singh N.K."/>
            <person name="Rekha P.D."/>
            <person name="Raman K."/>
            <person name="Hugenholtz P."/>
            <person name="Venkateswaran K."/>
        </authorList>
    </citation>
    <scope>NUCLEOTIDE SEQUENCE [LARGE SCALE GENOMIC DNA]</scope>
    <source>
        <strain evidence="2 3">5B73C</strain>
    </source>
</reference>
<feature type="transmembrane region" description="Helical" evidence="1">
    <location>
        <begin position="37"/>
        <end position="61"/>
    </location>
</feature>
<comment type="caution">
    <text evidence="2">The sequence shown here is derived from an EMBL/GenBank/DDBJ whole genome shotgun (WGS) entry which is preliminary data.</text>
</comment>
<organism evidence="2 3">
    <name type="scientific">Tigheibacillus halophilus</name>
    <dbReference type="NCBI Taxonomy" id="361280"/>
    <lineage>
        <taxon>Bacteria</taxon>
        <taxon>Bacillati</taxon>
        <taxon>Bacillota</taxon>
        <taxon>Bacilli</taxon>
        <taxon>Bacillales</taxon>
        <taxon>Bacillaceae</taxon>
        <taxon>Tigheibacillus</taxon>
    </lineage>
</organism>
<dbReference type="Proteomes" id="UP001281447">
    <property type="component" value="Unassembled WGS sequence"/>
</dbReference>
<protein>
    <submittedName>
        <fullName evidence="2">Uncharacterized protein</fullName>
    </submittedName>
</protein>
<keyword evidence="3" id="KW-1185">Reference proteome</keyword>
<keyword evidence="1" id="KW-0812">Transmembrane</keyword>
<name>A0ABU5C3M1_9BACI</name>
<accession>A0ABU5C3M1</accession>
<keyword evidence="1" id="KW-0472">Membrane</keyword>
<evidence type="ECO:0000313" key="2">
    <source>
        <dbReference type="EMBL" id="MDY0393914.1"/>
    </source>
</evidence>
<evidence type="ECO:0000313" key="3">
    <source>
        <dbReference type="Proteomes" id="UP001281447"/>
    </source>
</evidence>